<accession>A0A2W5WUC9</accession>
<evidence type="ECO:0000313" key="5">
    <source>
        <dbReference type="Proteomes" id="UP000248783"/>
    </source>
</evidence>
<feature type="domain" description="Protein-glutamine gamma-glutamyltransferase-like C-terminal" evidence="3">
    <location>
        <begin position="108"/>
        <end position="176"/>
    </location>
</feature>
<keyword evidence="2" id="KW-0472">Membrane</keyword>
<proteinExistence type="predicted"/>
<dbReference type="InterPro" id="IPR025403">
    <property type="entry name" value="TgpA-like_C"/>
</dbReference>
<keyword evidence="2" id="KW-0812">Transmembrane</keyword>
<evidence type="ECO:0000256" key="2">
    <source>
        <dbReference type="SAM" id="Phobius"/>
    </source>
</evidence>
<protein>
    <recommendedName>
        <fullName evidence="3">Protein-glutamine gamma-glutamyltransferase-like C-terminal domain-containing protein</fullName>
    </recommendedName>
</protein>
<feature type="transmembrane region" description="Helical" evidence="2">
    <location>
        <begin position="42"/>
        <end position="61"/>
    </location>
</feature>
<keyword evidence="5" id="KW-1185">Reference proteome</keyword>
<feature type="compositionally biased region" description="Low complexity" evidence="1">
    <location>
        <begin position="192"/>
        <end position="216"/>
    </location>
</feature>
<keyword evidence="2" id="KW-1133">Transmembrane helix</keyword>
<evidence type="ECO:0000256" key="1">
    <source>
        <dbReference type="SAM" id="MobiDB-lite"/>
    </source>
</evidence>
<reference evidence="4 5" key="1">
    <citation type="submission" date="2018-06" db="EMBL/GenBank/DDBJ databases">
        <title>Whole genome sequencing of a novel hydrocarbon degrading bacterial strain, PW21 isolated from oil contaminated produced water sample.</title>
        <authorList>
            <person name="Nagkirti P."/>
            <person name="Shaikh A."/>
            <person name="Gowdaman V."/>
            <person name="Engineer A.E."/>
            <person name="Dagar S."/>
            <person name="Dhakephalkar P.K."/>
        </authorList>
    </citation>
    <scope>NUCLEOTIDE SEQUENCE [LARGE SCALE GENOMIC DNA]</scope>
    <source>
        <strain evidence="4 5">PW21</strain>
    </source>
</reference>
<feature type="region of interest" description="Disordered" evidence="1">
    <location>
        <begin position="179"/>
        <end position="216"/>
    </location>
</feature>
<dbReference type="EMBL" id="QKWH01000002">
    <property type="protein sequence ID" value="PZR54442.1"/>
    <property type="molecule type" value="Genomic_DNA"/>
</dbReference>
<name>A0A2W5WUC9_9MICO</name>
<evidence type="ECO:0000259" key="3">
    <source>
        <dbReference type="Pfam" id="PF13559"/>
    </source>
</evidence>
<comment type="caution">
    <text evidence="4">The sequence shown here is derived from an EMBL/GenBank/DDBJ whole genome shotgun (WGS) entry which is preliminary data.</text>
</comment>
<sequence length="216" mass="22929">MVEELSRPEYDTSPSLLERLLGWFLSLFDGAVPAFAGPSWQVVLVIVAVTAAVVALAWWVAGPVRLSRRRRRATPLTAADDERTAAQLRAAADDAAARGDWSVAVAERFRAVVRSLEERTVLDERPGRTAQEAAGAAGARLPRLATDLHRGATLFDDVVYGELPAGPEDDAWLRELAARAADEPLETAPAVGPGSDTSPTTSTTGASTSTTTGPQR</sequence>
<organism evidence="4 5">
    <name type="scientific">Xylanimonas oleitrophica</name>
    <dbReference type="NCBI Taxonomy" id="2607479"/>
    <lineage>
        <taxon>Bacteria</taxon>
        <taxon>Bacillati</taxon>
        <taxon>Actinomycetota</taxon>
        <taxon>Actinomycetes</taxon>
        <taxon>Micrococcales</taxon>
        <taxon>Promicromonosporaceae</taxon>
        <taxon>Xylanimonas</taxon>
    </lineage>
</organism>
<evidence type="ECO:0000313" key="4">
    <source>
        <dbReference type="EMBL" id="PZR54442.1"/>
    </source>
</evidence>
<gene>
    <name evidence="4" type="ORF">DNL40_05695</name>
</gene>
<dbReference type="Proteomes" id="UP000248783">
    <property type="component" value="Unassembled WGS sequence"/>
</dbReference>
<dbReference type="Pfam" id="PF13559">
    <property type="entry name" value="DUF4129"/>
    <property type="match status" value="1"/>
</dbReference>
<dbReference type="AlphaFoldDB" id="A0A2W5WUC9"/>